<dbReference type="RefSeq" id="WP_194811146.1">
    <property type="nucleotide sequence ID" value="NZ_CP063056.1"/>
</dbReference>
<keyword evidence="4 6" id="KW-1133">Transmembrane helix</keyword>
<accession>A0ABX6UUQ0</accession>
<evidence type="ECO:0000313" key="8">
    <source>
        <dbReference type="Proteomes" id="UP000663069"/>
    </source>
</evidence>
<feature type="transmembrane region" description="Helical" evidence="6">
    <location>
        <begin position="76"/>
        <end position="93"/>
    </location>
</feature>
<evidence type="ECO:0000256" key="3">
    <source>
        <dbReference type="ARBA" id="ARBA00022692"/>
    </source>
</evidence>
<dbReference type="Proteomes" id="UP000663069">
    <property type="component" value="Chromosome"/>
</dbReference>
<keyword evidence="5 6" id="KW-0472">Membrane</keyword>
<comment type="subcellular location">
    <subcellularLocation>
        <location evidence="1">Cell membrane</location>
        <topology evidence="1">Multi-pass membrane protein</topology>
    </subcellularLocation>
</comment>
<evidence type="ECO:0000256" key="4">
    <source>
        <dbReference type="ARBA" id="ARBA00022989"/>
    </source>
</evidence>
<feature type="transmembrane region" description="Helical" evidence="6">
    <location>
        <begin position="99"/>
        <end position="119"/>
    </location>
</feature>
<dbReference type="Pfam" id="PF03899">
    <property type="entry name" value="ATP-synt_I"/>
    <property type="match status" value="1"/>
</dbReference>
<keyword evidence="8" id="KW-1185">Reference proteome</keyword>
<protein>
    <submittedName>
        <fullName evidence="7">ATP synthase subunit I</fullName>
    </submittedName>
</protein>
<organism evidence="7 8">
    <name type="scientific">Rodentibacter haemolyticus</name>
    <dbReference type="NCBI Taxonomy" id="2778911"/>
    <lineage>
        <taxon>Bacteria</taxon>
        <taxon>Pseudomonadati</taxon>
        <taxon>Pseudomonadota</taxon>
        <taxon>Gammaproteobacteria</taxon>
        <taxon>Pasteurellales</taxon>
        <taxon>Pasteurellaceae</taxon>
        <taxon>Rodentibacter</taxon>
    </lineage>
</organism>
<dbReference type="EMBL" id="CP063056">
    <property type="protein sequence ID" value="QPB41548.1"/>
    <property type="molecule type" value="Genomic_DNA"/>
</dbReference>
<evidence type="ECO:0000256" key="6">
    <source>
        <dbReference type="SAM" id="Phobius"/>
    </source>
</evidence>
<dbReference type="InterPro" id="IPR005598">
    <property type="entry name" value="ATP_synth_I"/>
</dbReference>
<keyword evidence="3 6" id="KW-0812">Transmembrane</keyword>
<sequence length="122" mass="14041">MSKVIQQAKIQYQKAIQIEIVIMLVFACFLAFGQIRSALDFLYGFLSALLPFGLFVYIVFYRNLSAKLTALYKGEAIKFAFTIILIITSFKWLSVTNFVVFFSGFFIALMLNNLVPFLLRRI</sequence>
<evidence type="ECO:0000256" key="2">
    <source>
        <dbReference type="ARBA" id="ARBA00022475"/>
    </source>
</evidence>
<dbReference type="NCBIfam" id="NF004763">
    <property type="entry name" value="PRK06099.1"/>
    <property type="match status" value="1"/>
</dbReference>
<gene>
    <name evidence="7" type="ORF">IHV77_06235</name>
</gene>
<evidence type="ECO:0000313" key="7">
    <source>
        <dbReference type="EMBL" id="QPB41548.1"/>
    </source>
</evidence>
<name>A0ABX6UUQ0_9PAST</name>
<feature type="transmembrane region" description="Helical" evidence="6">
    <location>
        <begin position="16"/>
        <end position="35"/>
    </location>
</feature>
<evidence type="ECO:0000256" key="5">
    <source>
        <dbReference type="ARBA" id="ARBA00023136"/>
    </source>
</evidence>
<proteinExistence type="predicted"/>
<feature type="transmembrane region" description="Helical" evidence="6">
    <location>
        <begin position="41"/>
        <end position="64"/>
    </location>
</feature>
<evidence type="ECO:0000256" key="1">
    <source>
        <dbReference type="ARBA" id="ARBA00004651"/>
    </source>
</evidence>
<keyword evidence="2" id="KW-1003">Cell membrane</keyword>
<reference evidence="7 8" key="1">
    <citation type="submission" date="2020-10" db="EMBL/GenBank/DDBJ databases">
        <title>Genome Sequencing of Rodentibacter spp. strain DSM111151.</title>
        <authorList>
            <person name="Benga L."/>
            <person name="Lautwein T."/>
        </authorList>
    </citation>
    <scope>NUCLEOTIDE SEQUENCE [LARGE SCALE GENOMIC DNA]</scope>
    <source>
        <strain evidence="7 8">DSM 111151</strain>
    </source>
</reference>